<keyword evidence="3" id="KW-0295">Fungicide</keyword>
<dbReference type="Proteomes" id="UP000836841">
    <property type="component" value="Chromosome 6"/>
</dbReference>
<accession>A0AAU9STE3</accession>
<evidence type="ECO:0000256" key="3">
    <source>
        <dbReference type="ARBA" id="ARBA00022577"/>
    </source>
</evidence>
<dbReference type="GO" id="GO:0031640">
    <property type="term" value="P:killing of cells of another organism"/>
    <property type="evidence" value="ECO:0007669"/>
    <property type="project" value="UniProtKB-KW"/>
</dbReference>
<dbReference type="AlphaFoldDB" id="A0AAU9STE3"/>
<evidence type="ECO:0000313" key="9">
    <source>
        <dbReference type="Proteomes" id="UP000836841"/>
    </source>
</evidence>
<evidence type="ECO:0000313" key="8">
    <source>
        <dbReference type="EMBL" id="CAH2070276.1"/>
    </source>
</evidence>
<organism evidence="8 9">
    <name type="scientific">Thlaspi arvense</name>
    <name type="common">Field penny-cress</name>
    <dbReference type="NCBI Taxonomy" id="13288"/>
    <lineage>
        <taxon>Eukaryota</taxon>
        <taxon>Viridiplantae</taxon>
        <taxon>Streptophyta</taxon>
        <taxon>Embryophyta</taxon>
        <taxon>Tracheophyta</taxon>
        <taxon>Spermatophyta</taxon>
        <taxon>Magnoliopsida</taxon>
        <taxon>eudicotyledons</taxon>
        <taxon>Gunneridae</taxon>
        <taxon>Pentapetalae</taxon>
        <taxon>rosids</taxon>
        <taxon>malvids</taxon>
        <taxon>Brassicales</taxon>
        <taxon>Brassicaceae</taxon>
        <taxon>Thlaspideae</taxon>
        <taxon>Thlaspi</taxon>
    </lineage>
</organism>
<feature type="domain" description="Defensin-like" evidence="7">
    <location>
        <begin position="36"/>
        <end position="80"/>
    </location>
</feature>
<evidence type="ECO:0000256" key="6">
    <source>
        <dbReference type="SAM" id="Phobius"/>
    </source>
</evidence>
<keyword evidence="5" id="KW-1015">Disulfide bond</keyword>
<evidence type="ECO:0000259" key="7">
    <source>
        <dbReference type="Pfam" id="PF24552"/>
    </source>
</evidence>
<reference evidence="8 9" key="1">
    <citation type="submission" date="2022-03" db="EMBL/GenBank/DDBJ databases">
        <authorList>
            <person name="Nunn A."/>
            <person name="Chopra R."/>
            <person name="Nunn A."/>
            <person name="Contreras Garrido A."/>
        </authorList>
    </citation>
    <scope>NUCLEOTIDE SEQUENCE [LARGE SCALE GENOMIC DNA]</scope>
</reference>
<sequence length="89" mass="10149">MNFIKTYVSIFLVLVLTISFSNYIILAKPAMRITDYKCIEPCATFYGNRKCYNDCISHHYDGGQCDGTEGGKPPQCCCYNYTDNMSPYN</sequence>
<comment type="similarity">
    <text evidence="1">Belongs to the DEFL family.</text>
</comment>
<keyword evidence="2" id="KW-0929">Antimicrobial</keyword>
<dbReference type="InterPro" id="IPR056373">
    <property type="entry name" value="Defensin-like_dom"/>
</dbReference>
<gene>
    <name evidence="8" type="ORF">TAV2_LOCUS20031</name>
</gene>
<protein>
    <recommendedName>
        <fullName evidence="7">Defensin-like domain-containing protein</fullName>
    </recommendedName>
</protein>
<dbReference type="GO" id="GO:0050832">
    <property type="term" value="P:defense response to fungus"/>
    <property type="evidence" value="ECO:0007669"/>
    <property type="project" value="UniProtKB-KW"/>
</dbReference>
<keyword evidence="6" id="KW-0472">Membrane</keyword>
<keyword evidence="6" id="KW-1133">Transmembrane helix</keyword>
<evidence type="ECO:0000256" key="4">
    <source>
        <dbReference type="ARBA" id="ARBA00022821"/>
    </source>
</evidence>
<evidence type="ECO:0000256" key="5">
    <source>
        <dbReference type="ARBA" id="ARBA00023157"/>
    </source>
</evidence>
<keyword evidence="9" id="KW-1185">Reference proteome</keyword>
<keyword evidence="4" id="KW-0611">Plant defense</keyword>
<dbReference type="Pfam" id="PF24552">
    <property type="entry name" value="Defensin"/>
    <property type="match status" value="1"/>
</dbReference>
<feature type="transmembrane region" description="Helical" evidence="6">
    <location>
        <begin position="6"/>
        <end position="27"/>
    </location>
</feature>
<proteinExistence type="inferred from homology"/>
<dbReference type="EMBL" id="OU466862">
    <property type="protein sequence ID" value="CAH2070276.1"/>
    <property type="molecule type" value="Genomic_DNA"/>
</dbReference>
<name>A0AAU9STE3_THLAR</name>
<evidence type="ECO:0000256" key="2">
    <source>
        <dbReference type="ARBA" id="ARBA00022529"/>
    </source>
</evidence>
<evidence type="ECO:0000256" key="1">
    <source>
        <dbReference type="ARBA" id="ARBA00006722"/>
    </source>
</evidence>
<keyword evidence="6" id="KW-0812">Transmembrane</keyword>